<dbReference type="EMBL" id="KV428852">
    <property type="protein sequence ID" value="KZT31110.1"/>
    <property type="molecule type" value="Genomic_DNA"/>
</dbReference>
<evidence type="ECO:0000313" key="2">
    <source>
        <dbReference type="EMBL" id="KZT31110.1"/>
    </source>
</evidence>
<evidence type="ECO:0000313" key="3">
    <source>
        <dbReference type="Proteomes" id="UP000076798"/>
    </source>
</evidence>
<feature type="transmembrane region" description="Helical" evidence="1">
    <location>
        <begin position="71"/>
        <end position="93"/>
    </location>
</feature>
<keyword evidence="1" id="KW-0812">Transmembrane</keyword>
<gene>
    <name evidence="2" type="ORF">SISSUDRAFT_1068088</name>
</gene>
<evidence type="ECO:0000256" key="1">
    <source>
        <dbReference type="SAM" id="Phobius"/>
    </source>
</evidence>
<feature type="transmembrane region" description="Helical" evidence="1">
    <location>
        <begin position="179"/>
        <end position="200"/>
    </location>
</feature>
<dbReference type="Proteomes" id="UP000076798">
    <property type="component" value="Unassembled WGS sequence"/>
</dbReference>
<sequence length="323" mass="35422">MLSVTDQATRESAEAIWRSLGATASHIAYGMLALVWLTTLSFSPFPKIGLLTALNTTPKRRDSPISLRITIYLALMFLLATMAVVSTVLNGILNLDMEPSDSWEWNSVVPGVATVAMTALSAAITTYRLYIVFCGDHSVLIIPSFLVLTGSACGLPILHKIADPSREYASAVQFTLATVFYSAFIIHSVVCTTLIARRLLGEEARLMSLIALRISAVVPLHSLRHIPSITANMDASGPEIRKEYRVLTRIIVTSTAFYTIFLFVTVLAYMLQSPLRLLLLPVIPQITALAASLSLLQVAISITYRVRDTSNEVVLTFPRFAFQ</sequence>
<dbReference type="AlphaFoldDB" id="A0A165WG01"/>
<organism evidence="2 3">
    <name type="scientific">Sistotremastrum suecicum HHB10207 ss-3</name>
    <dbReference type="NCBI Taxonomy" id="1314776"/>
    <lineage>
        <taxon>Eukaryota</taxon>
        <taxon>Fungi</taxon>
        <taxon>Dikarya</taxon>
        <taxon>Basidiomycota</taxon>
        <taxon>Agaricomycotina</taxon>
        <taxon>Agaricomycetes</taxon>
        <taxon>Sistotremastrales</taxon>
        <taxon>Sistotremastraceae</taxon>
        <taxon>Sistotremastrum</taxon>
    </lineage>
</organism>
<feature type="transmembrane region" description="Helical" evidence="1">
    <location>
        <begin position="105"/>
        <end position="127"/>
    </location>
</feature>
<feature type="transmembrane region" description="Helical" evidence="1">
    <location>
        <begin position="277"/>
        <end position="300"/>
    </location>
</feature>
<dbReference type="OrthoDB" id="2796825at2759"/>
<feature type="transmembrane region" description="Helical" evidence="1">
    <location>
        <begin position="250"/>
        <end position="271"/>
    </location>
</feature>
<name>A0A165WG01_9AGAM</name>
<feature type="transmembrane region" description="Helical" evidence="1">
    <location>
        <begin position="27"/>
        <end position="50"/>
    </location>
</feature>
<keyword evidence="1" id="KW-1133">Transmembrane helix</keyword>
<accession>A0A165WG01</accession>
<feature type="transmembrane region" description="Helical" evidence="1">
    <location>
        <begin position="139"/>
        <end position="159"/>
    </location>
</feature>
<protein>
    <submittedName>
        <fullName evidence="2">Uncharacterized protein</fullName>
    </submittedName>
</protein>
<reference evidence="2 3" key="1">
    <citation type="journal article" date="2016" name="Mol. Biol. Evol.">
        <title>Comparative Genomics of Early-Diverging Mushroom-Forming Fungi Provides Insights into the Origins of Lignocellulose Decay Capabilities.</title>
        <authorList>
            <person name="Nagy L.G."/>
            <person name="Riley R."/>
            <person name="Tritt A."/>
            <person name="Adam C."/>
            <person name="Daum C."/>
            <person name="Floudas D."/>
            <person name="Sun H."/>
            <person name="Yadav J.S."/>
            <person name="Pangilinan J."/>
            <person name="Larsson K.H."/>
            <person name="Matsuura K."/>
            <person name="Barry K."/>
            <person name="Labutti K."/>
            <person name="Kuo R."/>
            <person name="Ohm R.A."/>
            <person name="Bhattacharya S.S."/>
            <person name="Shirouzu T."/>
            <person name="Yoshinaga Y."/>
            <person name="Martin F.M."/>
            <person name="Grigoriev I.V."/>
            <person name="Hibbett D.S."/>
        </authorList>
    </citation>
    <scope>NUCLEOTIDE SEQUENCE [LARGE SCALE GENOMIC DNA]</scope>
    <source>
        <strain evidence="2 3">HHB10207 ss-3</strain>
    </source>
</reference>
<keyword evidence="3" id="KW-1185">Reference proteome</keyword>
<keyword evidence="1" id="KW-0472">Membrane</keyword>
<proteinExistence type="predicted"/>